<protein>
    <recommendedName>
        <fullName evidence="3">Arylsulfatase A family protein</fullName>
    </recommendedName>
</protein>
<organism evidence="1 2">
    <name type="scientific">Halovivax cerinus</name>
    <dbReference type="NCBI Taxonomy" id="1487865"/>
    <lineage>
        <taxon>Archaea</taxon>
        <taxon>Methanobacteriati</taxon>
        <taxon>Methanobacteriota</taxon>
        <taxon>Stenosarchaea group</taxon>
        <taxon>Halobacteria</taxon>
        <taxon>Halobacteriales</taxon>
        <taxon>Natrialbaceae</taxon>
        <taxon>Halovivax</taxon>
    </lineage>
</organism>
<evidence type="ECO:0000313" key="2">
    <source>
        <dbReference type="Proteomes" id="UP001595846"/>
    </source>
</evidence>
<dbReference type="AlphaFoldDB" id="A0ABD5NPY4"/>
<reference evidence="1 2" key="1">
    <citation type="journal article" date="2019" name="Int. J. Syst. Evol. Microbiol.">
        <title>The Global Catalogue of Microorganisms (GCM) 10K type strain sequencing project: providing services to taxonomists for standard genome sequencing and annotation.</title>
        <authorList>
            <consortium name="The Broad Institute Genomics Platform"/>
            <consortium name="The Broad Institute Genome Sequencing Center for Infectious Disease"/>
            <person name="Wu L."/>
            <person name="Ma J."/>
        </authorList>
    </citation>
    <scope>NUCLEOTIDE SEQUENCE [LARGE SCALE GENOMIC DNA]</scope>
    <source>
        <strain evidence="1 2">IBRC-M 10256</strain>
    </source>
</reference>
<dbReference type="RefSeq" id="WP_256533552.1">
    <property type="nucleotide sequence ID" value="NZ_CP101824.1"/>
</dbReference>
<proteinExistence type="predicted"/>
<gene>
    <name evidence="1" type="ORF">ACFOUR_11815</name>
</gene>
<name>A0ABD5NPY4_9EURY</name>
<dbReference type="Proteomes" id="UP001595846">
    <property type="component" value="Unassembled WGS sequence"/>
</dbReference>
<dbReference type="SUPFAM" id="SSF53649">
    <property type="entry name" value="Alkaline phosphatase-like"/>
    <property type="match status" value="1"/>
</dbReference>
<keyword evidence="2" id="KW-1185">Reference proteome</keyword>
<evidence type="ECO:0008006" key="3">
    <source>
        <dbReference type="Google" id="ProtNLM"/>
    </source>
</evidence>
<evidence type="ECO:0000313" key="1">
    <source>
        <dbReference type="EMBL" id="MFC3959051.1"/>
    </source>
</evidence>
<dbReference type="InterPro" id="IPR017850">
    <property type="entry name" value="Alkaline_phosphatase_core_sf"/>
</dbReference>
<accession>A0ABD5NPY4</accession>
<comment type="caution">
    <text evidence="1">The sequence shown here is derived from an EMBL/GenBank/DDBJ whole genome shotgun (WGS) entry which is preliminary data.</text>
</comment>
<dbReference type="GeneID" id="73902683"/>
<sequence length="314" mass="35895">MVYGKLVRTAYYAYVGAAMSVFSRRPFGTNVFDREWDVLVILDTCRVDALASVASEYPFLDESAVDSIWSVGSGSSEWIASTFREEYRETIRDTAYISANGFAQRVLVDGERPDDGRGWSWSNWQTVDANTLHSLDQPWLYTPDHPEWHTEPRPVTERAIDTWRTDTPDRMILHYSQPHHPYAANARAEGRDELYRFEAEPFRALREGHDREPIWTAYLDQLREVLDDVALLLENLDAETVVISADHGEAFGEWGVLYKHPLGVLHPSIRRVPWVETAGTDTGTYEPTLEPTTDRDEAEEKAIAQLEKLGYVDP</sequence>
<dbReference type="Gene3D" id="3.40.720.10">
    <property type="entry name" value="Alkaline Phosphatase, subunit A"/>
    <property type="match status" value="1"/>
</dbReference>
<dbReference type="EMBL" id="JBHSAQ010000010">
    <property type="protein sequence ID" value="MFC3959051.1"/>
    <property type="molecule type" value="Genomic_DNA"/>
</dbReference>